<name>A0ABU1F8Y4_9RHOB</name>
<accession>A0ABU1F8Y4</accession>
<proteinExistence type="predicted"/>
<protein>
    <submittedName>
        <fullName evidence="4">MaoC/PaaZ C-terminal domain-containing protein</fullName>
    </submittedName>
</protein>
<dbReference type="PANTHER" id="PTHR13078:SF56">
    <property type="entry name" value="PEROXISOMAL MULTIFUNCTIONAL ENZYME TYPE 2"/>
    <property type="match status" value="1"/>
</dbReference>
<dbReference type="InterPro" id="IPR054357">
    <property type="entry name" value="MFE-2_N"/>
</dbReference>
<reference evidence="4 5" key="1">
    <citation type="submission" date="2023-09" db="EMBL/GenBank/DDBJ databases">
        <title>Xinfangfangia sedmenti sp. nov., isolated the sedment.</title>
        <authorList>
            <person name="Xu L."/>
        </authorList>
    </citation>
    <scope>NUCLEOTIDE SEQUENCE [LARGE SCALE GENOMIC DNA]</scope>
    <source>
        <strain evidence="4 5">LG-4</strain>
    </source>
</reference>
<feature type="domain" description="MaoC-like" evidence="2">
    <location>
        <begin position="164"/>
        <end position="262"/>
    </location>
</feature>
<dbReference type="SUPFAM" id="SSF54637">
    <property type="entry name" value="Thioesterase/thiol ester dehydrase-isomerase"/>
    <property type="match status" value="2"/>
</dbReference>
<dbReference type="Pfam" id="PF22622">
    <property type="entry name" value="MFE-2_hydrat-2_N"/>
    <property type="match status" value="1"/>
</dbReference>
<evidence type="ECO:0000313" key="5">
    <source>
        <dbReference type="Proteomes" id="UP001247754"/>
    </source>
</evidence>
<dbReference type="InterPro" id="IPR002539">
    <property type="entry name" value="MaoC-like_dom"/>
</dbReference>
<evidence type="ECO:0000313" key="4">
    <source>
        <dbReference type="EMBL" id="MDR5653294.1"/>
    </source>
</evidence>
<dbReference type="Pfam" id="PF01575">
    <property type="entry name" value="MaoC_dehydratas"/>
    <property type="match status" value="1"/>
</dbReference>
<evidence type="ECO:0000259" key="2">
    <source>
        <dbReference type="Pfam" id="PF01575"/>
    </source>
</evidence>
<organism evidence="4 5">
    <name type="scientific">Ruixingdingia sedimenti</name>
    <dbReference type="NCBI Taxonomy" id="3073604"/>
    <lineage>
        <taxon>Bacteria</taxon>
        <taxon>Pseudomonadati</taxon>
        <taxon>Pseudomonadota</taxon>
        <taxon>Alphaproteobacteria</taxon>
        <taxon>Rhodobacterales</taxon>
        <taxon>Paracoccaceae</taxon>
        <taxon>Ruixingdingia</taxon>
    </lineage>
</organism>
<dbReference type="Proteomes" id="UP001247754">
    <property type="component" value="Unassembled WGS sequence"/>
</dbReference>
<dbReference type="Gene3D" id="3.10.129.10">
    <property type="entry name" value="Hotdog Thioesterase"/>
    <property type="match status" value="1"/>
</dbReference>
<dbReference type="CDD" id="cd03448">
    <property type="entry name" value="HDE_HSD"/>
    <property type="match status" value="1"/>
</dbReference>
<gene>
    <name evidence="4" type="ORF">RGD00_11810</name>
</gene>
<feature type="compositionally biased region" description="Low complexity" evidence="1">
    <location>
        <begin position="156"/>
        <end position="165"/>
    </location>
</feature>
<dbReference type="RefSeq" id="WP_310457532.1">
    <property type="nucleotide sequence ID" value="NZ_JAVKPH010000012.1"/>
</dbReference>
<evidence type="ECO:0000256" key="1">
    <source>
        <dbReference type="SAM" id="MobiDB-lite"/>
    </source>
</evidence>
<dbReference type="PANTHER" id="PTHR13078">
    <property type="entry name" value="PEROXISOMAL MULTIFUNCTIONAL ENZYME TYPE 2-RELATED"/>
    <property type="match status" value="1"/>
</dbReference>
<dbReference type="InterPro" id="IPR029069">
    <property type="entry name" value="HotDog_dom_sf"/>
</dbReference>
<comment type="caution">
    <text evidence="4">The sequence shown here is derived from an EMBL/GenBank/DDBJ whole genome shotgun (WGS) entry which is preliminary data.</text>
</comment>
<feature type="region of interest" description="Disordered" evidence="1">
    <location>
        <begin position="148"/>
        <end position="170"/>
    </location>
</feature>
<feature type="domain" description="Peroxisomal multifunctional enzyme type 2-like N-terminal" evidence="3">
    <location>
        <begin position="23"/>
        <end position="145"/>
    </location>
</feature>
<evidence type="ECO:0000259" key="3">
    <source>
        <dbReference type="Pfam" id="PF22622"/>
    </source>
</evidence>
<dbReference type="EMBL" id="JAVKPH010000012">
    <property type="protein sequence ID" value="MDR5653294.1"/>
    <property type="molecule type" value="Genomic_DNA"/>
</dbReference>
<sequence>MPIDIDKLMAFRIPEMRQMLRPDDLAFYALSIGMGRDPLDTRQLAYVDPLQGPVVMPAMVLVMAHPGFWLGDPQSGVDPTAVLHAAQGFEILGPIPAQGAVGSRTRVVEVLDKGPGKAGLILSQTELSDDTGRIFARLDRTTFIRDGGGFGGSAESGGPAATASPPDGPPDLTVDLATGAEQALLYRLNGDLNPLHSDPALARKLGFERPILHGLCTMGVVAHALLRGLCDYRAGDLRGMQLRFSRPVYPGETIRTEIWTDGSFRALVPERGAVVIEGGMATVGLPCQA</sequence>
<keyword evidence="5" id="KW-1185">Reference proteome</keyword>